<accession>A0ABM1TWS7</accession>
<proteinExistence type="predicted"/>
<sequence length="392" mass="45561">MAVAWEEYFRLVFQEKAPAKPVEQNVVHFPPLLRLLEKKQELAAADQGLQVQKEEFHSRMATLSQRWAQLEQKEQALKESFIRFDKFLQEAEARRGRAQRRAAEEGHGVRHREAETLRLRAQLQELRRERARLQRRLRRLEPCARLLERVLEQLPEFQEIPELVARFDGLVDTQAALKLAERKRQVELDETHAQLYRLREMKQDELLRLGQQRAQLREQLEAAREHTLQWESKWTQIQNTAAAKTLLLGRTRMAVLNLYQLVCLRQSQPLALDMEDTEGQLEEVRLSVSLLTQPPLLGRLRVKGLVTSWSHTWLPGLYPPRLPVDLCPLQDWLVTEASGSVCPLQDWLVTEASSSELPWLFDANNKSKRVPASCEPGCLWQGLILKPKLTPN</sequence>
<organism evidence="6 7">
    <name type="scientific">Microtus ochrogaster</name>
    <name type="common">Prairie vole</name>
    <dbReference type="NCBI Taxonomy" id="79684"/>
    <lineage>
        <taxon>Eukaryota</taxon>
        <taxon>Metazoa</taxon>
        <taxon>Chordata</taxon>
        <taxon>Craniata</taxon>
        <taxon>Vertebrata</taxon>
        <taxon>Euteleostomi</taxon>
        <taxon>Mammalia</taxon>
        <taxon>Eutheria</taxon>
        <taxon>Euarchontoglires</taxon>
        <taxon>Glires</taxon>
        <taxon>Rodentia</taxon>
        <taxon>Myomorpha</taxon>
        <taxon>Muroidea</taxon>
        <taxon>Cricetidae</taxon>
        <taxon>Arvicolinae</taxon>
        <taxon>Microtus</taxon>
    </lineage>
</organism>
<gene>
    <name evidence="7" type="primary">Cfap73</name>
</gene>
<evidence type="ECO:0000313" key="7">
    <source>
        <dbReference type="RefSeq" id="XP_026634189.1"/>
    </source>
</evidence>
<keyword evidence="3" id="KW-0969">Cilium</keyword>
<evidence type="ECO:0000256" key="4">
    <source>
        <dbReference type="SAM" id="Coils"/>
    </source>
</evidence>
<evidence type="ECO:0000313" key="6">
    <source>
        <dbReference type="Proteomes" id="UP000694915"/>
    </source>
</evidence>
<comment type="subcellular location">
    <subcellularLocation>
        <location evidence="1">Cell projection</location>
        <location evidence="1">Cilium</location>
    </subcellularLocation>
</comment>
<evidence type="ECO:0000256" key="2">
    <source>
        <dbReference type="ARBA" id="ARBA00023054"/>
    </source>
</evidence>
<evidence type="ECO:0000259" key="5">
    <source>
        <dbReference type="Pfam" id="PF13863"/>
    </source>
</evidence>
<keyword evidence="3" id="KW-0966">Cell projection</keyword>
<dbReference type="PANTHER" id="PTHR21683:SF9">
    <property type="entry name" value="CILIA- AND FLAGELLA-ASSOCIATED PROTEIN 73"/>
    <property type="match status" value="1"/>
</dbReference>
<name>A0ABM1TWS7_MICOH</name>
<feature type="coiled-coil region" evidence="4">
    <location>
        <begin position="199"/>
        <end position="233"/>
    </location>
</feature>
<protein>
    <submittedName>
        <fullName evidence="7">Cilia- and flagella-associated protein 73 isoform X1</fullName>
    </submittedName>
</protein>
<evidence type="ECO:0000256" key="1">
    <source>
        <dbReference type="ARBA" id="ARBA00004138"/>
    </source>
</evidence>
<dbReference type="Pfam" id="PF13863">
    <property type="entry name" value="DUF4200"/>
    <property type="match status" value="1"/>
</dbReference>
<keyword evidence="2 4" id="KW-0175">Coiled coil</keyword>
<dbReference type="GeneID" id="101999874"/>
<feature type="coiled-coil region" evidence="4">
    <location>
        <begin position="109"/>
        <end position="143"/>
    </location>
</feature>
<keyword evidence="7" id="KW-0282">Flagellum</keyword>
<dbReference type="PANTHER" id="PTHR21683">
    <property type="entry name" value="COILED-COIL DOMAIN-CONTAINING PROTEIN 42 LIKE-2-LIKE-RELATED"/>
    <property type="match status" value="1"/>
</dbReference>
<reference evidence="7" key="1">
    <citation type="submission" date="2025-08" db="UniProtKB">
        <authorList>
            <consortium name="RefSeq"/>
        </authorList>
    </citation>
    <scope>IDENTIFICATION</scope>
</reference>
<dbReference type="InterPro" id="IPR051147">
    <property type="entry name" value="CFAP_domain-containing"/>
</dbReference>
<evidence type="ECO:0000256" key="3">
    <source>
        <dbReference type="ARBA" id="ARBA00023069"/>
    </source>
</evidence>
<keyword evidence="6" id="KW-1185">Reference proteome</keyword>
<dbReference type="InterPro" id="IPR025252">
    <property type="entry name" value="DUF4200"/>
</dbReference>
<dbReference type="RefSeq" id="XP_026634189.1">
    <property type="nucleotide sequence ID" value="XM_026778388.1"/>
</dbReference>
<feature type="domain" description="DUF4200" evidence="5">
    <location>
        <begin position="35"/>
        <end position="152"/>
    </location>
</feature>
<dbReference type="Proteomes" id="UP000694915">
    <property type="component" value="Unplaced"/>
</dbReference>